<dbReference type="PANTHER" id="PTHR11808:SF80">
    <property type="entry name" value="CYSTATHIONINE GAMMA-LYASE"/>
    <property type="match status" value="1"/>
</dbReference>
<dbReference type="UniPathway" id="UPA00051">
    <property type="reaction ID" value="UER00449"/>
</dbReference>
<reference evidence="6 7" key="1">
    <citation type="journal article" date="2014" name="Int. J. Syst. Evol. Microbiol.">
        <title>Solimonas terrae sp. nov., isolated from soil.</title>
        <authorList>
            <person name="Kim S.J."/>
            <person name="Moon J.Y."/>
            <person name="Weon H.Y."/>
            <person name="Ahn J.H."/>
            <person name="Chen W.M."/>
            <person name="Kwon S.W."/>
        </authorList>
    </citation>
    <scope>NUCLEOTIDE SEQUENCE [LARGE SCALE GENOMIC DNA]</scope>
    <source>
        <strain evidence="6 7">KIS83-12</strain>
    </source>
</reference>
<dbReference type="PIRSF" id="PIRSF001434">
    <property type="entry name" value="CGS"/>
    <property type="match status" value="1"/>
</dbReference>
<comment type="catalytic activity">
    <reaction evidence="3">
        <text>O-succinyl-L-homoserine + hydrogen sulfide = L-homocysteine + succinate</text>
        <dbReference type="Rhea" id="RHEA:27826"/>
        <dbReference type="ChEBI" id="CHEBI:29919"/>
        <dbReference type="ChEBI" id="CHEBI:30031"/>
        <dbReference type="ChEBI" id="CHEBI:57661"/>
        <dbReference type="ChEBI" id="CHEBI:58199"/>
    </reaction>
</comment>
<dbReference type="SUPFAM" id="SSF53383">
    <property type="entry name" value="PLP-dependent transferases"/>
    <property type="match status" value="1"/>
</dbReference>
<dbReference type="GO" id="GO:0071266">
    <property type="term" value="P:'de novo' L-methionine biosynthetic process"/>
    <property type="evidence" value="ECO:0007669"/>
    <property type="project" value="UniProtKB-UniRule"/>
</dbReference>
<dbReference type="InterPro" id="IPR015422">
    <property type="entry name" value="PyrdxlP-dep_Trfase_small"/>
</dbReference>
<dbReference type="InterPro" id="IPR015421">
    <property type="entry name" value="PyrdxlP-dep_Trfase_major"/>
</dbReference>
<comment type="pathway">
    <text evidence="3">Amino-acid biosynthesis; L-methionine biosynthesis via de novo pathway; L-homocysteine from O-succinyl-L-homoserine: step 1/1.</text>
</comment>
<dbReference type="GO" id="GO:0005737">
    <property type="term" value="C:cytoplasm"/>
    <property type="evidence" value="ECO:0007669"/>
    <property type="project" value="TreeGrafter"/>
</dbReference>
<dbReference type="GO" id="GO:0071268">
    <property type="term" value="P:homocysteine biosynthetic process"/>
    <property type="evidence" value="ECO:0007669"/>
    <property type="project" value="InterPro"/>
</dbReference>
<dbReference type="EMBL" id="JAAMOW010000008">
    <property type="protein sequence ID" value="NGY06223.1"/>
    <property type="molecule type" value="Genomic_DNA"/>
</dbReference>
<evidence type="ECO:0000256" key="3">
    <source>
        <dbReference type="HAMAP-Rule" id="MF_02056"/>
    </source>
</evidence>
<keyword evidence="7" id="KW-1185">Reference proteome</keyword>
<dbReference type="CDD" id="cd00614">
    <property type="entry name" value="CGS_like"/>
    <property type="match status" value="1"/>
</dbReference>
<sequence length="395" mass="42269">MQDFFDPQWGSATLGVRAAEPRTANREHSAALSLTSSYVFESAAQAAAVFSGAEPGYIYSRFTNPTTEAFEKRLAAMEGGASCVATASGMAAVLTLCLSLLRQGDHIVSSRGLFGSTISLFNNVLSRFGIGVSYVDQTDLAAWEQAIQANTRLLFAETPTNPLVEIADIAALADIAHRHGALLCVDNCFLTPVLQQPLRLGADFVIHSATKYLDGQGRCIGGAIVGDAERVGKDVFGFMRTAGPCLSPFNAWVFLKGLETLSVRMKAHCENAHGLAEWLSEQASVRRVFYPGLASHPQHELARRQQSGFGGVLAFEVEGGREAAWRVIDATRLISITANLGDTRTTITHPATTTHARISAEARAAAGIDEGLLRIAVGLEDLKDLTADLARSLHL</sequence>
<dbReference type="Pfam" id="PF01053">
    <property type="entry name" value="Cys_Met_Meta_PP"/>
    <property type="match status" value="1"/>
</dbReference>
<dbReference type="EC" id="2.5.1.-" evidence="3"/>
<dbReference type="GO" id="GO:0016846">
    <property type="term" value="F:carbon-sulfur lyase activity"/>
    <property type="evidence" value="ECO:0007669"/>
    <property type="project" value="TreeGrafter"/>
</dbReference>
<feature type="modified residue" description="N6-(pyridoxal phosphate)lysine" evidence="3 4">
    <location>
        <position position="211"/>
    </location>
</feature>
<dbReference type="AlphaFoldDB" id="A0A6M2BVR1"/>
<keyword evidence="3" id="KW-0028">Amino-acid biosynthesis</keyword>
<dbReference type="NCBIfam" id="NF006003">
    <property type="entry name" value="PRK08133.1"/>
    <property type="match status" value="1"/>
</dbReference>
<keyword evidence="2 3" id="KW-0663">Pyridoxal phosphate</keyword>
<dbReference type="Proteomes" id="UP000472676">
    <property type="component" value="Unassembled WGS sequence"/>
</dbReference>
<evidence type="ECO:0000256" key="1">
    <source>
        <dbReference type="ARBA" id="ARBA00001933"/>
    </source>
</evidence>
<comment type="function">
    <text evidence="3">Catalyzes the formation of L-homocysteine from O-succinyl-L-homoserine (OSHS) and hydrogen sulfide.</text>
</comment>
<dbReference type="GO" id="GO:0019346">
    <property type="term" value="P:transsulfuration"/>
    <property type="evidence" value="ECO:0007669"/>
    <property type="project" value="InterPro"/>
</dbReference>
<evidence type="ECO:0000313" key="7">
    <source>
        <dbReference type="Proteomes" id="UP000472676"/>
    </source>
</evidence>
<dbReference type="RefSeq" id="WP_166259309.1">
    <property type="nucleotide sequence ID" value="NZ_JAAMOW010000008.1"/>
</dbReference>
<proteinExistence type="inferred from homology"/>
<dbReference type="InterPro" id="IPR000277">
    <property type="entry name" value="Cys/Met-Metab_PyrdxlP-dep_enz"/>
</dbReference>
<dbReference type="InterPro" id="IPR006234">
    <property type="entry name" value="O-succ-hSer_sulfhydrylase"/>
</dbReference>
<comment type="caution">
    <text evidence="6">The sequence shown here is derived from an EMBL/GenBank/DDBJ whole genome shotgun (WGS) entry which is preliminary data.</text>
</comment>
<evidence type="ECO:0000313" key="6">
    <source>
        <dbReference type="EMBL" id="NGY06223.1"/>
    </source>
</evidence>
<evidence type="ECO:0000256" key="4">
    <source>
        <dbReference type="PIRSR" id="PIRSR001434-2"/>
    </source>
</evidence>
<dbReference type="GO" id="GO:0016765">
    <property type="term" value="F:transferase activity, transferring alkyl or aryl (other than methyl) groups"/>
    <property type="evidence" value="ECO:0007669"/>
    <property type="project" value="UniProtKB-UniRule"/>
</dbReference>
<dbReference type="Gene3D" id="3.90.1150.10">
    <property type="entry name" value="Aspartate Aminotransferase, domain 1"/>
    <property type="match status" value="1"/>
</dbReference>
<keyword evidence="3" id="KW-0486">Methionine biosynthesis</keyword>
<protein>
    <recommendedName>
        <fullName evidence="3">O-succinylhomoserine sulfhydrylase</fullName>
        <shortName evidence="3">OSH sulfhydrylase</shortName>
        <shortName evidence="3">OSHS sulfhydrylase</shortName>
        <ecNumber evidence="3">2.5.1.-</ecNumber>
    </recommendedName>
</protein>
<gene>
    <name evidence="3" type="primary">metZ</name>
    <name evidence="6" type="ORF">G7Y85_15730</name>
</gene>
<accession>A0A6M2BVR1</accession>
<comment type="similarity">
    <text evidence="3">Belongs to the trans-sulfuration enzymes family. MetZ subfamily.</text>
</comment>
<comment type="subunit">
    <text evidence="3">Homotetramer.</text>
</comment>
<dbReference type="GO" id="GO:0030170">
    <property type="term" value="F:pyridoxal phosphate binding"/>
    <property type="evidence" value="ECO:0007669"/>
    <property type="project" value="UniProtKB-UniRule"/>
</dbReference>
<name>A0A6M2BVR1_9GAMM</name>
<dbReference type="Gene3D" id="3.40.640.10">
    <property type="entry name" value="Type I PLP-dependent aspartate aminotransferase-like (Major domain)"/>
    <property type="match status" value="1"/>
</dbReference>
<dbReference type="InterPro" id="IPR054542">
    <property type="entry name" value="Cys_met_metab_PP"/>
</dbReference>
<keyword evidence="3" id="KW-0808">Transferase</keyword>
<dbReference type="FunFam" id="3.90.1150.10:FF:000033">
    <property type="entry name" value="Cystathionine gamma-synthase"/>
    <property type="match status" value="1"/>
</dbReference>
<evidence type="ECO:0000256" key="2">
    <source>
        <dbReference type="ARBA" id="ARBA00022898"/>
    </source>
</evidence>
<evidence type="ECO:0000256" key="5">
    <source>
        <dbReference type="RuleBase" id="RU362118"/>
    </source>
</evidence>
<comment type="cofactor">
    <cofactor evidence="1 3 5">
        <name>pyridoxal 5'-phosphate</name>
        <dbReference type="ChEBI" id="CHEBI:597326"/>
    </cofactor>
</comment>
<dbReference type="NCBIfam" id="TIGR01325">
    <property type="entry name" value="O_suc_HS_sulf"/>
    <property type="match status" value="1"/>
</dbReference>
<dbReference type="PROSITE" id="PS00868">
    <property type="entry name" value="CYS_MET_METAB_PP"/>
    <property type="match status" value="1"/>
</dbReference>
<organism evidence="6 7">
    <name type="scientific">Solimonas terrae</name>
    <dbReference type="NCBI Taxonomy" id="1396819"/>
    <lineage>
        <taxon>Bacteria</taxon>
        <taxon>Pseudomonadati</taxon>
        <taxon>Pseudomonadota</taxon>
        <taxon>Gammaproteobacteria</taxon>
        <taxon>Nevskiales</taxon>
        <taxon>Nevskiaceae</taxon>
        <taxon>Solimonas</taxon>
    </lineage>
</organism>
<dbReference type="HAMAP" id="MF_02056">
    <property type="entry name" value="MetZ"/>
    <property type="match status" value="1"/>
</dbReference>
<dbReference type="PANTHER" id="PTHR11808">
    <property type="entry name" value="TRANS-SULFURATION ENZYME FAMILY MEMBER"/>
    <property type="match status" value="1"/>
</dbReference>
<dbReference type="InterPro" id="IPR015424">
    <property type="entry name" value="PyrdxlP-dep_Trfase"/>
</dbReference>
<dbReference type="FunFam" id="3.40.640.10:FF:000046">
    <property type="entry name" value="Cystathionine gamma-lyase"/>
    <property type="match status" value="1"/>
</dbReference>